<accession>A0A673VF63</accession>
<organism evidence="2 3">
    <name type="scientific">Suricata suricatta</name>
    <name type="common">Meerkat</name>
    <dbReference type="NCBI Taxonomy" id="37032"/>
    <lineage>
        <taxon>Eukaryota</taxon>
        <taxon>Metazoa</taxon>
        <taxon>Chordata</taxon>
        <taxon>Craniata</taxon>
        <taxon>Vertebrata</taxon>
        <taxon>Euteleostomi</taxon>
        <taxon>Mammalia</taxon>
        <taxon>Eutheria</taxon>
        <taxon>Laurasiatheria</taxon>
        <taxon>Carnivora</taxon>
        <taxon>Feliformia</taxon>
        <taxon>Herpestidae</taxon>
        <taxon>Suricata</taxon>
    </lineage>
</organism>
<sequence>VREAPPSGGTPRNGRGPGAGPGDGCRITGPASGLLAVGSRAGAWLQFGASGLRSFRQVWTSVAPFFIDFCYQTWVYYCCL</sequence>
<keyword evidence="3" id="KW-1185">Reference proteome</keyword>
<protein>
    <submittedName>
        <fullName evidence="2">Uncharacterized protein</fullName>
    </submittedName>
</protein>
<name>A0A673VF63_SURSU</name>
<feature type="region of interest" description="Disordered" evidence="1">
    <location>
        <begin position="1"/>
        <end position="25"/>
    </location>
</feature>
<reference evidence="2 3" key="1">
    <citation type="submission" date="2019-05" db="EMBL/GenBank/DDBJ databases">
        <title>A Chromosome-scale Meerkat (S. suricatta) Genome Assembly.</title>
        <authorList>
            <person name="Dudchenko O."/>
            <person name="Lieberman Aiden E."/>
            <person name="Tung J."/>
            <person name="Barreiro L.B."/>
            <person name="Clutton-Brock T.H."/>
        </authorList>
    </citation>
    <scope>NUCLEOTIDE SEQUENCE [LARGE SCALE GENOMIC DNA]</scope>
</reference>
<dbReference type="OMA" id="CKWAVLA"/>
<dbReference type="Ensembl" id="ENSSSUT00005036591.1">
    <property type="protein sequence ID" value="ENSSSUP00005032075.1"/>
    <property type="gene ID" value="ENSSSUG00005020679.1"/>
</dbReference>
<feature type="compositionally biased region" description="Low complexity" evidence="1">
    <location>
        <begin position="1"/>
        <end position="14"/>
    </location>
</feature>
<evidence type="ECO:0000313" key="2">
    <source>
        <dbReference type="Ensembl" id="ENSSSUP00005032075.1"/>
    </source>
</evidence>
<dbReference type="Proteomes" id="UP000472268">
    <property type="component" value="Chromosome 12"/>
</dbReference>
<reference evidence="2" key="2">
    <citation type="submission" date="2025-08" db="UniProtKB">
        <authorList>
            <consortium name="Ensembl"/>
        </authorList>
    </citation>
    <scope>IDENTIFICATION</scope>
</reference>
<proteinExistence type="predicted"/>
<evidence type="ECO:0000313" key="3">
    <source>
        <dbReference type="Proteomes" id="UP000472268"/>
    </source>
</evidence>
<dbReference type="AlphaFoldDB" id="A0A673VF63"/>
<reference evidence="2" key="3">
    <citation type="submission" date="2025-09" db="UniProtKB">
        <authorList>
            <consortium name="Ensembl"/>
        </authorList>
    </citation>
    <scope>IDENTIFICATION</scope>
</reference>
<evidence type="ECO:0000256" key="1">
    <source>
        <dbReference type="SAM" id="MobiDB-lite"/>
    </source>
</evidence>